<gene>
    <name evidence="1" type="ORF">KUG47_12110</name>
</gene>
<protein>
    <submittedName>
        <fullName evidence="1">Uncharacterized protein</fullName>
    </submittedName>
</protein>
<comment type="caution">
    <text evidence="1">The sequence shown here is derived from an EMBL/GenBank/DDBJ whole genome shotgun (WGS) entry which is preliminary data.</text>
</comment>
<dbReference type="EMBL" id="JAHRVA010000005">
    <property type="protein sequence ID" value="MBV2144238.1"/>
    <property type="molecule type" value="Genomic_DNA"/>
</dbReference>
<accession>A0A949UVN6</accession>
<keyword evidence="2" id="KW-1185">Reference proteome</keyword>
<proteinExistence type="predicted"/>
<name>A0A949UVN6_9HYPH</name>
<reference evidence="1 2" key="1">
    <citation type="submission" date="2021-06" db="EMBL/GenBank/DDBJ databases">
        <title>Falsochrobactrum tianjin sp.nov., a new petroleum-degrading bacteria isolated from oily soils.</title>
        <authorList>
            <person name="Chen G."/>
            <person name="Chen H."/>
            <person name="Tian J."/>
            <person name="Qing J."/>
            <person name="Zhong L."/>
            <person name="Ma W."/>
            <person name="Song Y."/>
            <person name="Cui X."/>
            <person name="Yan B."/>
        </authorList>
    </citation>
    <scope>NUCLEOTIDE SEQUENCE [LARGE SCALE GENOMIC DNA]</scope>
    <source>
        <strain evidence="1 2">TDYN1</strain>
    </source>
</reference>
<dbReference type="RefSeq" id="WP_217678239.1">
    <property type="nucleotide sequence ID" value="NZ_JAHRVA010000005.1"/>
</dbReference>
<dbReference type="AlphaFoldDB" id="A0A949UVN6"/>
<dbReference type="Proteomes" id="UP000752297">
    <property type="component" value="Unassembled WGS sequence"/>
</dbReference>
<evidence type="ECO:0000313" key="1">
    <source>
        <dbReference type="EMBL" id="MBV2144238.1"/>
    </source>
</evidence>
<evidence type="ECO:0000313" key="2">
    <source>
        <dbReference type="Proteomes" id="UP000752297"/>
    </source>
</evidence>
<sequence length="121" mass="13502">MLTIKNLTNSPYPVILADGSKEILPARGVLENVEVHPMHMPLYRSIGYFQLSEMPSVPGVELVGNWVNGKPVSGAKTKSSKDIDPELTKLRKDYQEITGKRAYHGWDAIELQKRIDAVLEA</sequence>
<organism evidence="1 2">
    <name type="scientific">Falsochrobactrum tianjinense</name>
    <dbReference type="NCBI Taxonomy" id="2706015"/>
    <lineage>
        <taxon>Bacteria</taxon>
        <taxon>Pseudomonadati</taxon>
        <taxon>Pseudomonadota</taxon>
        <taxon>Alphaproteobacteria</taxon>
        <taxon>Hyphomicrobiales</taxon>
        <taxon>Brucellaceae</taxon>
        <taxon>Falsochrobactrum</taxon>
    </lineage>
</organism>